<dbReference type="AlphaFoldDB" id="A0A2V1H5B6"/>
<name>A0A2V1H5B6_9GAMM</name>
<feature type="signal peptide" evidence="1">
    <location>
        <begin position="1"/>
        <end position="22"/>
    </location>
</feature>
<feature type="chain" id="PRO_5016178861" evidence="1">
    <location>
        <begin position="23"/>
        <end position="126"/>
    </location>
</feature>
<dbReference type="EMBL" id="QDDL01000001">
    <property type="protein sequence ID" value="PVZ72448.1"/>
    <property type="molecule type" value="Genomic_DNA"/>
</dbReference>
<sequence length="126" mass="13653">MKKLFVFVVALVAASIASVSVAANSSEQVAKRDIYNQSRTQYNFDYKSHPVQASFLKGKTVQGAKLHSAKVISTKSQFRLDTGHQNAAQQSANNPTKTIGVWNSPAIQSNTLVADCYVAPVSEFTC</sequence>
<keyword evidence="3" id="KW-1185">Reference proteome</keyword>
<accession>A0A2V1H5B6</accession>
<gene>
    <name evidence="2" type="ORF">DC094_05435</name>
</gene>
<evidence type="ECO:0000256" key="1">
    <source>
        <dbReference type="SAM" id="SignalP"/>
    </source>
</evidence>
<protein>
    <submittedName>
        <fullName evidence="2">Uncharacterized protein</fullName>
    </submittedName>
</protein>
<dbReference type="Proteomes" id="UP000244906">
    <property type="component" value="Unassembled WGS sequence"/>
</dbReference>
<organism evidence="2 3">
    <name type="scientific">Pelagibaculum spongiae</name>
    <dbReference type="NCBI Taxonomy" id="2080658"/>
    <lineage>
        <taxon>Bacteria</taxon>
        <taxon>Pseudomonadati</taxon>
        <taxon>Pseudomonadota</taxon>
        <taxon>Gammaproteobacteria</taxon>
        <taxon>Oceanospirillales</taxon>
        <taxon>Pelagibaculum</taxon>
    </lineage>
</organism>
<reference evidence="2 3" key="1">
    <citation type="submission" date="2018-04" db="EMBL/GenBank/DDBJ databases">
        <title>Thalassorhabdus spongiae gen. nov., sp. nov., isolated from a marine sponge in South-West Iceland.</title>
        <authorList>
            <person name="Knobloch S."/>
            <person name="Daussin A."/>
            <person name="Johannsson R."/>
            <person name="Marteinsson V.T."/>
        </authorList>
    </citation>
    <scope>NUCLEOTIDE SEQUENCE [LARGE SCALE GENOMIC DNA]</scope>
    <source>
        <strain evidence="2 3">Hp12</strain>
    </source>
</reference>
<comment type="caution">
    <text evidence="2">The sequence shown here is derived from an EMBL/GenBank/DDBJ whole genome shotgun (WGS) entry which is preliminary data.</text>
</comment>
<dbReference type="RefSeq" id="WP_116686034.1">
    <property type="nucleotide sequence ID" value="NZ_CAWNYD010000001.1"/>
</dbReference>
<evidence type="ECO:0000313" key="3">
    <source>
        <dbReference type="Proteomes" id="UP000244906"/>
    </source>
</evidence>
<evidence type="ECO:0000313" key="2">
    <source>
        <dbReference type="EMBL" id="PVZ72448.1"/>
    </source>
</evidence>
<keyword evidence="1" id="KW-0732">Signal</keyword>
<proteinExistence type="predicted"/>